<feature type="domain" description="Heavy metal binding" evidence="5">
    <location>
        <begin position="62"/>
        <end position="88"/>
    </location>
</feature>
<dbReference type="NCBIfam" id="TIGR01730">
    <property type="entry name" value="RND_mfp"/>
    <property type="match status" value="1"/>
</dbReference>
<comment type="similarity">
    <text evidence="1">Belongs to the membrane fusion protein (MFP) (TC 8.A.1) family.</text>
</comment>
<keyword evidence="4" id="KW-0812">Transmembrane</keyword>
<dbReference type="InterPro" id="IPR058649">
    <property type="entry name" value="CzcB_C"/>
</dbReference>
<dbReference type="GO" id="GO:0022857">
    <property type="term" value="F:transmembrane transporter activity"/>
    <property type="evidence" value="ECO:0007669"/>
    <property type="project" value="InterPro"/>
</dbReference>
<dbReference type="GO" id="GO:0016020">
    <property type="term" value="C:membrane"/>
    <property type="evidence" value="ECO:0007669"/>
    <property type="project" value="InterPro"/>
</dbReference>
<dbReference type="PANTHER" id="PTHR30097">
    <property type="entry name" value="CATION EFFLUX SYSTEM PROTEIN CUSB"/>
    <property type="match status" value="1"/>
</dbReference>
<organism evidence="9">
    <name type="scientific">hydrothermal vent metagenome</name>
    <dbReference type="NCBI Taxonomy" id="652676"/>
    <lineage>
        <taxon>unclassified sequences</taxon>
        <taxon>metagenomes</taxon>
        <taxon>ecological metagenomes</taxon>
    </lineage>
</organism>
<feature type="domain" description="CusB-like beta-barrel" evidence="7">
    <location>
        <begin position="272"/>
        <end position="348"/>
    </location>
</feature>
<feature type="domain" description="CzcB-like C-terminal circularly permuted SH3-like" evidence="8">
    <location>
        <begin position="355"/>
        <end position="415"/>
    </location>
</feature>
<keyword evidence="4" id="KW-0472">Membrane</keyword>
<dbReference type="PANTHER" id="PTHR30097:SF15">
    <property type="entry name" value="CATION EFFLUX SYSTEM PROTEIN CUSB"/>
    <property type="match status" value="1"/>
</dbReference>
<feature type="transmembrane region" description="Helical" evidence="4">
    <location>
        <begin position="12"/>
        <end position="33"/>
    </location>
</feature>
<reference evidence="9" key="1">
    <citation type="submission" date="2018-06" db="EMBL/GenBank/DDBJ databases">
        <authorList>
            <person name="Zhirakovskaya E."/>
        </authorList>
    </citation>
    <scope>NUCLEOTIDE SEQUENCE</scope>
</reference>
<evidence type="ECO:0000256" key="3">
    <source>
        <dbReference type="SAM" id="MobiDB-lite"/>
    </source>
</evidence>
<dbReference type="GO" id="GO:0030288">
    <property type="term" value="C:outer membrane-bounded periplasmic space"/>
    <property type="evidence" value="ECO:0007669"/>
    <property type="project" value="TreeGrafter"/>
</dbReference>
<dbReference type="Gene3D" id="2.40.420.20">
    <property type="match status" value="1"/>
</dbReference>
<evidence type="ECO:0000313" key="9">
    <source>
        <dbReference type="EMBL" id="VAV84260.1"/>
    </source>
</evidence>
<evidence type="ECO:0000256" key="4">
    <source>
        <dbReference type="SAM" id="Phobius"/>
    </source>
</evidence>
<dbReference type="InterPro" id="IPR006143">
    <property type="entry name" value="RND_pump_MFP"/>
</dbReference>
<feature type="compositionally biased region" description="Basic and acidic residues" evidence="3">
    <location>
        <begin position="440"/>
        <end position="449"/>
    </location>
</feature>
<dbReference type="InterPro" id="IPR058790">
    <property type="entry name" value="BSH_CusB"/>
</dbReference>
<keyword evidence="4" id="KW-1133">Transmembrane helix</keyword>
<dbReference type="InterPro" id="IPR045800">
    <property type="entry name" value="HMBD"/>
</dbReference>
<evidence type="ECO:0000259" key="5">
    <source>
        <dbReference type="Pfam" id="PF19335"/>
    </source>
</evidence>
<keyword evidence="2" id="KW-0813">Transport</keyword>
<dbReference type="InterPro" id="IPR058792">
    <property type="entry name" value="Beta-barrel_RND_2"/>
</dbReference>
<dbReference type="Gene3D" id="2.40.50.100">
    <property type="match status" value="1"/>
</dbReference>
<dbReference type="Pfam" id="PF25919">
    <property type="entry name" value="BSH_CusB"/>
    <property type="match status" value="1"/>
</dbReference>
<protein>
    <submittedName>
        <fullName evidence="9">Probable Co/Zn/Cd efflux system membrane fusion protein</fullName>
    </submittedName>
</protein>
<dbReference type="GO" id="GO:0015679">
    <property type="term" value="P:plasma membrane copper ion transport"/>
    <property type="evidence" value="ECO:0007669"/>
    <property type="project" value="TreeGrafter"/>
</dbReference>
<dbReference type="Pfam" id="PF25975">
    <property type="entry name" value="CzcB_C"/>
    <property type="match status" value="1"/>
</dbReference>
<feature type="region of interest" description="Disordered" evidence="3">
    <location>
        <begin position="429"/>
        <end position="449"/>
    </location>
</feature>
<evidence type="ECO:0000259" key="7">
    <source>
        <dbReference type="Pfam" id="PF25954"/>
    </source>
</evidence>
<proteinExistence type="inferred from homology"/>
<dbReference type="FunFam" id="2.40.30.170:FF:000010">
    <property type="entry name" value="Efflux RND transporter periplasmic adaptor subunit"/>
    <property type="match status" value="1"/>
</dbReference>
<evidence type="ECO:0000256" key="1">
    <source>
        <dbReference type="ARBA" id="ARBA00009477"/>
    </source>
</evidence>
<sequence>MNSPSQGGRGPLIYIILLAVGIIAGGLLVYIFLGAREPAVKTSIAAQGGQKTTAAKERKVKYWQAPMNPSYIRNEPGKSPMGMDLIPVYEGEDDDSDVPGLVRIDPVTAQNIGVRTAKSKMLRLTKTITTVGTVAYDEKRVYHVNTKVEGWVNKLFVDFTGQKVNKDDYLLEVYSPTLVTTQEEYLLAKNFQEETSFGDKFGDSSVLSLARKRLEFLDVPAHQIKELEESGEIKKNIHIHSPAKGVVVKKNVIEGMFIKPGMTLYTIADLSRVWVYADIYEYELPWIKTGQEAEMRLTARPGMLFKGKVTFIYPFMEPKTRTVKVRLEFDNRKGMLKPDMFANVMLKSRRAKKSVVVPTEAVILTGKRNIVLVTRGAGKFIPKEVNLGIEAGGYYEIKDGLGEGEEVVTSAQFLIDSESKLKEAISKMLEPTTGSATPGETKETDPENMQHEGMKMDSEEMNHEGMNHEDMKGMDHGEMKDMDHEGMKMNHEDMQMEDMDHEGMNMDNEEMKHEDMQH</sequence>
<feature type="domain" description="CusB-like barrel-sandwich hybrid" evidence="6">
    <location>
        <begin position="142"/>
        <end position="268"/>
    </location>
</feature>
<name>A0A3B0QS66_9ZZZZ</name>
<evidence type="ECO:0000259" key="8">
    <source>
        <dbReference type="Pfam" id="PF25975"/>
    </source>
</evidence>
<dbReference type="Gene3D" id="2.40.30.170">
    <property type="match status" value="1"/>
</dbReference>
<dbReference type="GO" id="GO:0060003">
    <property type="term" value="P:copper ion export"/>
    <property type="evidence" value="ECO:0007669"/>
    <property type="project" value="TreeGrafter"/>
</dbReference>
<gene>
    <name evidence="9" type="ORF">MNBD_DELTA01-1933</name>
</gene>
<dbReference type="GO" id="GO:0046914">
    <property type="term" value="F:transition metal ion binding"/>
    <property type="evidence" value="ECO:0007669"/>
    <property type="project" value="TreeGrafter"/>
</dbReference>
<evidence type="ECO:0000256" key="2">
    <source>
        <dbReference type="ARBA" id="ARBA00022448"/>
    </source>
</evidence>
<dbReference type="AlphaFoldDB" id="A0A3B0QS66"/>
<dbReference type="Pfam" id="PF25954">
    <property type="entry name" value="Beta-barrel_RND_2"/>
    <property type="match status" value="1"/>
</dbReference>
<dbReference type="EMBL" id="UOEA01000061">
    <property type="protein sequence ID" value="VAV84260.1"/>
    <property type="molecule type" value="Genomic_DNA"/>
</dbReference>
<dbReference type="Pfam" id="PF19335">
    <property type="entry name" value="HMBD"/>
    <property type="match status" value="1"/>
</dbReference>
<accession>A0A3B0QS66</accession>
<dbReference type="SUPFAM" id="SSF111369">
    <property type="entry name" value="HlyD-like secretion proteins"/>
    <property type="match status" value="1"/>
</dbReference>
<dbReference type="InterPro" id="IPR051909">
    <property type="entry name" value="MFP_Cation_Efflux"/>
</dbReference>
<evidence type="ECO:0000259" key="6">
    <source>
        <dbReference type="Pfam" id="PF25919"/>
    </source>
</evidence>